<feature type="chain" id="PRO_5038406102" description="M15 family peptidase" evidence="1">
    <location>
        <begin position="25"/>
        <end position="228"/>
    </location>
</feature>
<dbReference type="PROSITE" id="PS51318">
    <property type="entry name" value="TAT"/>
    <property type="match status" value="1"/>
</dbReference>
<organism evidence="2 3">
    <name type="scientific">Streptomyces pratensis (strain ATCC 33331 / IAF-45CD)</name>
    <dbReference type="NCBI Taxonomy" id="591167"/>
    <lineage>
        <taxon>Bacteria</taxon>
        <taxon>Bacillati</taxon>
        <taxon>Actinomycetota</taxon>
        <taxon>Actinomycetes</taxon>
        <taxon>Kitasatosporales</taxon>
        <taxon>Streptomycetaceae</taxon>
        <taxon>Streptomyces</taxon>
    </lineage>
</organism>
<dbReference type="Proteomes" id="UP000002066">
    <property type="component" value="Chromosome"/>
</dbReference>
<proteinExistence type="predicted"/>
<reference evidence="2 3" key="1">
    <citation type="submission" date="2011-01" db="EMBL/GenBank/DDBJ databases">
        <title>Complete sequence of chromosome of Streptomyces flavogriseus ATCC 33331.</title>
        <authorList>
            <consortium name="US DOE Joint Genome Institute"/>
            <person name="Lucas S."/>
            <person name="Copeland A."/>
            <person name="Lapidus A."/>
            <person name="Cheng J.-F."/>
            <person name="Goodwin L."/>
            <person name="Pitluck S."/>
            <person name="Davenport K."/>
            <person name="Detter J.C."/>
            <person name="Han C."/>
            <person name="Tapia R."/>
            <person name="Land M."/>
            <person name="Hauser L."/>
            <person name="Kyrpides N."/>
            <person name="Ivanova N."/>
            <person name="Ovchinnikova G."/>
            <person name="Pagani I."/>
            <person name="Brumm P."/>
            <person name="Mead D."/>
            <person name="Woyke T."/>
        </authorList>
    </citation>
    <scope>NUCLEOTIDE SEQUENCE [LARGE SCALE GENOMIC DNA]</scope>
    <source>
        <strain evidence="3">ATCC 33331 / IAF-45CD</strain>
    </source>
</reference>
<protein>
    <recommendedName>
        <fullName evidence="4">M15 family peptidase</fullName>
    </recommendedName>
</protein>
<dbReference type="KEGG" id="sfa:Sfla_2206"/>
<feature type="signal peptide" evidence="1">
    <location>
        <begin position="1"/>
        <end position="24"/>
    </location>
</feature>
<evidence type="ECO:0000256" key="1">
    <source>
        <dbReference type="SAM" id="SignalP"/>
    </source>
</evidence>
<accession>A0A8D3WJE2</accession>
<gene>
    <name evidence="2" type="ordered locus">Sfla_2206</name>
</gene>
<dbReference type="AlphaFoldDB" id="A0A8D3WJE2"/>
<dbReference type="InterPro" id="IPR006311">
    <property type="entry name" value="TAT_signal"/>
</dbReference>
<sequence>MRNQIDRRGVLLAGAAIGTTTALAGLPGTAYAAPAVPPAAGAPTGRRWPGAKSANGWPVLDEAELLPIEGSGRSVRLAGGDAAVILLHVARRFHYEIDQLREGDVTGHRTARTVAEDYESNYLSGTALAIRPLAYPAGVKGGLYPHELVVVRDILAELDGAVTWGGDLATPKESHFELAHKPGHPKIKGVARTIRGWKAGPGNAGAGTVDAFDPKRRTRAEAFARRAA</sequence>
<name>A0A8D3WJE2_STRFA</name>
<keyword evidence="1" id="KW-0732">Signal</keyword>
<evidence type="ECO:0008006" key="4">
    <source>
        <dbReference type="Google" id="ProtNLM"/>
    </source>
</evidence>
<evidence type="ECO:0000313" key="2">
    <source>
        <dbReference type="EMBL" id="ADW03638.1"/>
    </source>
</evidence>
<evidence type="ECO:0000313" key="3">
    <source>
        <dbReference type="Proteomes" id="UP000002066"/>
    </source>
</evidence>
<dbReference type="EMBL" id="CP002475">
    <property type="protein sequence ID" value="ADW03638.1"/>
    <property type="molecule type" value="Genomic_DNA"/>
</dbReference>